<keyword evidence="2" id="KW-1185">Reference proteome</keyword>
<gene>
    <name evidence="1" type="ORF">PLEPLA_LOCUS44396</name>
</gene>
<accession>A0A9N7VY73</accession>
<name>A0A9N7VY73_PLEPL</name>
<proteinExistence type="predicted"/>
<sequence length="105" mass="11556">MPSKDAQEDSLKQHGTVKSMVGMVEQWFTLLSRGRKTRLSPLCFSLRARGLFGGLLAAQAMPSRKSSLARLPACLVHALQHSPGIRGRRLCLLALVPSRSLLPRH</sequence>
<comment type="caution">
    <text evidence="1">The sequence shown here is derived from an EMBL/GenBank/DDBJ whole genome shotgun (WGS) entry which is preliminary data.</text>
</comment>
<reference evidence="1" key="1">
    <citation type="submission" date="2020-03" db="EMBL/GenBank/DDBJ databases">
        <authorList>
            <person name="Weist P."/>
        </authorList>
    </citation>
    <scope>NUCLEOTIDE SEQUENCE</scope>
</reference>
<evidence type="ECO:0000313" key="1">
    <source>
        <dbReference type="EMBL" id="CAB1456611.1"/>
    </source>
</evidence>
<organism evidence="1 2">
    <name type="scientific">Pleuronectes platessa</name>
    <name type="common">European plaice</name>
    <dbReference type="NCBI Taxonomy" id="8262"/>
    <lineage>
        <taxon>Eukaryota</taxon>
        <taxon>Metazoa</taxon>
        <taxon>Chordata</taxon>
        <taxon>Craniata</taxon>
        <taxon>Vertebrata</taxon>
        <taxon>Euteleostomi</taxon>
        <taxon>Actinopterygii</taxon>
        <taxon>Neopterygii</taxon>
        <taxon>Teleostei</taxon>
        <taxon>Neoteleostei</taxon>
        <taxon>Acanthomorphata</taxon>
        <taxon>Carangaria</taxon>
        <taxon>Pleuronectiformes</taxon>
        <taxon>Pleuronectoidei</taxon>
        <taxon>Pleuronectidae</taxon>
        <taxon>Pleuronectes</taxon>
    </lineage>
</organism>
<protein>
    <submittedName>
        <fullName evidence="1">Uncharacterized protein</fullName>
    </submittedName>
</protein>
<dbReference type="AlphaFoldDB" id="A0A9N7VY73"/>
<dbReference type="Proteomes" id="UP001153269">
    <property type="component" value="Unassembled WGS sequence"/>
</dbReference>
<evidence type="ECO:0000313" key="2">
    <source>
        <dbReference type="Proteomes" id="UP001153269"/>
    </source>
</evidence>
<dbReference type="EMBL" id="CADEAL010004305">
    <property type="protein sequence ID" value="CAB1456611.1"/>
    <property type="molecule type" value="Genomic_DNA"/>
</dbReference>